<keyword evidence="4" id="KW-0862">Zinc</keyword>
<keyword evidence="2" id="KW-0677">Repeat</keyword>
<dbReference type="InterPro" id="IPR013087">
    <property type="entry name" value="Znf_C2H2_type"/>
</dbReference>
<dbReference type="GO" id="GO:0005634">
    <property type="term" value="C:nucleus"/>
    <property type="evidence" value="ECO:0007669"/>
    <property type="project" value="InterPro"/>
</dbReference>
<dbReference type="PROSITE" id="PS50157">
    <property type="entry name" value="ZINC_FINGER_C2H2_2"/>
    <property type="match status" value="6"/>
</dbReference>
<feature type="compositionally biased region" description="Basic residues" evidence="6">
    <location>
        <begin position="163"/>
        <end position="176"/>
    </location>
</feature>
<feature type="domain" description="C2H2-type" evidence="7">
    <location>
        <begin position="302"/>
        <end position="325"/>
    </location>
</feature>
<reference evidence="9" key="2">
    <citation type="submission" date="2018-07" db="EMBL/GenBank/DDBJ databases">
        <authorList>
            <person name="Quirk P.G."/>
            <person name="Krulwich T.A."/>
        </authorList>
    </citation>
    <scope>NUCLEOTIDE SEQUENCE</scope>
</reference>
<name>A0A336LUR8_CULSO</name>
<feature type="domain" description="C2H2-type" evidence="7">
    <location>
        <begin position="419"/>
        <end position="443"/>
    </location>
</feature>
<dbReference type="InterPro" id="IPR012934">
    <property type="entry name" value="Znf_AD"/>
</dbReference>
<keyword evidence="1" id="KW-0479">Metal-binding</keyword>
<gene>
    <name evidence="9" type="primary">CSON005343</name>
</gene>
<feature type="domain" description="C2H2-type" evidence="7">
    <location>
        <begin position="389"/>
        <end position="417"/>
    </location>
</feature>
<accession>A0A336LUR8</accession>
<dbReference type="PANTHER" id="PTHR24379">
    <property type="entry name" value="KRAB AND ZINC FINGER DOMAIN-CONTAINING"/>
    <property type="match status" value="1"/>
</dbReference>
<feature type="domain" description="C2H2-type" evidence="7">
    <location>
        <begin position="330"/>
        <end position="358"/>
    </location>
</feature>
<dbReference type="SMART" id="SM00868">
    <property type="entry name" value="zf-AD"/>
    <property type="match status" value="1"/>
</dbReference>
<feature type="compositionally biased region" description="Basic and acidic residues" evidence="6">
    <location>
        <begin position="150"/>
        <end position="162"/>
    </location>
</feature>
<dbReference type="EMBL" id="UFQT01000212">
    <property type="protein sequence ID" value="SSX21782.1"/>
    <property type="molecule type" value="Genomic_DNA"/>
</dbReference>
<evidence type="ECO:0000256" key="1">
    <source>
        <dbReference type="ARBA" id="ARBA00022723"/>
    </source>
</evidence>
<evidence type="ECO:0000259" key="7">
    <source>
        <dbReference type="PROSITE" id="PS50157"/>
    </source>
</evidence>
<evidence type="ECO:0000256" key="2">
    <source>
        <dbReference type="ARBA" id="ARBA00022737"/>
    </source>
</evidence>
<dbReference type="Gene3D" id="3.40.1800.20">
    <property type="match status" value="1"/>
</dbReference>
<organism evidence="9">
    <name type="scientific">Culicoides sonorensis</name>
    <name type="common">Biting midge</name>
    <dbReference type="NCBI Taxonomy" id="179676"/>
    <lineage>
        <taxon>Eukaryota</taxon>
        <taxon>Metazoa</taxon>
        <taxon>Ecdysozoa</taxon>
        <taxon>Arthropoda</taxon>
        <taxon>Hexapoda</taxon>
        <taxon>Insecta</taxon>
        <taxon>Pterygota</taxon>
        <taxon>Neoptera</taxon>
        <taxon>Endopterygota</taxon>
        <taxon>Diptera</taxon>
        <taxon>Nematocera</taxon>
        <taxon>Chironomoidea</taxon>
        <taxon>Ceratopogonidae</taxon>
        <taxon>Ceratopogoninae</taxon>
        <taxon>Culicoides</taxon>
        <taxon>Monoculicoides</taxon>
    </lineage>
</organism>
<dbReference type="AlphaFoldDB" id="A0A336LUR8"/>
<dbReference type="GO" id="GO:0008270">
    <property type="term" value="F:zinc ion binding"/>
    <property type="evidence" value="ECO:0007669"/>
    <property type="project" value="UniProtKB-KW"/>
</dbReference>
<evidence type="ECO:0000313" key="9">
    <source>
        <dbReference type="EMBL" id="SSX21782.1"/>
    </source>
</evidence>
<keyword evidence="3 5" id="KW-0863">Zinc-finger</keyword>
<proteinExistence type="predicted"/>
<dbReference type="EMBL" id="UFQS01000212">
    <property type="protein sequence ID" value="SSX01402.1"/>
    <property type="molecule type" value="Genomic_DNA"/>
</dbReference>
<evidence type="ECO:0000256" key="6">
    <source>
        <dbReference type="SAM" id="MobiDB-lite"/>
    </source>
</evidence>
<feature type="domain" description="C2H2-type" evidence="7">
    <location>
        <begin position="210"/>
        <end position="238"/>
    </location>
</feature>
<evidence type="ECO:0000256" key="5">
    <source>
        <dbReference type="PROSITE-ProRule" id="PRU00042"/>
    </source>
</evidence>
<feature type="domain" description="C2H2-type" evidence="7">
    <location>
        <begin position="447"/>
        <end position="475"/>
    </location>
</feature>
<evidence type="ECO:0000313" key="8">
    <source>
        <dbReference type="EMBL" id="SSX01402.1"/>
    </source>
</evidence>
<dbReference type="VEuPathDB" id="VectorBase:CSON005343"/>
<dbReference type="OMA" id="QYESHNT"/>
<dbReference type="PANTHER" id="PTHR24379:SF121">
    <property type="entry name" value="C2H2-TYPE DOMAIN-CONTAINING PROTEIN"/>
    <property type="match status" value="1"/>
</dbReference>
<evidence type="ECO:0000256" key="3">
    <source>
        <dbReference type="ARBA" id="ARBA00022771"/>
    </source>
</evidence>
<feature type="region of interest" description="Disordered" evidence="6">
    <location>
        <begin position="146"/>
        <end position="197"/>
    </location>
</feature>
<sequence length="490" mass="57747">MYTNTCKLCLFKCDPDDDEGLLRETVDELRKIIDEIFNNKISISFEDFWTVCRPCIEKLRNFYEYYVFVLDNQRQYESHNTSAVQSQDGLDPKIEPDKRDGIRLAPNVIFLPKDIEKNLMMKNLHPNNVDQIKCEPEIDMVNFAEDENDKSENESHDNDPIRKKGIKSHKHKKSISMRKENRAHSSSHNENTNSLQEKQEDKLINKYFSFNCDQCNSQINSYREIKKHMLDIHRIKKRFICCDIEFSTRKTIIRHCHDHENPISCMQCSYTALNKIQFLQHMADVHDVKLKMPVKKHDVALYTCNECGKQLIGKHKIKGHLLQVHFHNVHICETCAVVYKTHNSLQNHIKRDHMGIKEPRRQCPQCGNWVAESSLPTHIKNHQIQKVKLSCKICNKEFMGKKNLQRHVREKHTERAFKFRCTFCPKSFSQEKKLLEHQATHTGVPLYECEFCSALFNSCGNFAAHKRKLHPVEYEQQKLENKLKREQAPV</sequence>
<evidence type="ECO:0000256" key="4">
    <source>
        <dbReference type="ARBA" id="ARBA00022833"/>
    </source>
</evidence>
<feature type="compositionally biased region" description="Polar residues" evidence="6">
    <location>
        <begin position="184"/>
        <end position="196"/>
    </location>
</feature>
<dbReference type="SUPFAM" id="SSF57667">
    <property type="entry name" value="beta-beta-alpha zinc fingers"/>
    <property type="match status" value="2"/>
</dbReference>
<dbReference type="PROSITE" id="PS00028">
    <property type="entry name" value="ZINC_FINGER_C2H2_1"/>
    <property type="match status" value="6"/>
</dbReference>
<dbReference type="InterPro" id="IPR036236">
    <property type="entry name" value="Znf_C2H2_sf"/>
</dbReference>
<protein>
    <submittedName>
        <fullName evidence="9">CSON005343 protein</fullName>
    </submittedName>
</protein>
<dbReference type="Pfam" id="PF00096">
    <property type="entry name" value="zf-C2H2"/>
    <property type="match status" value="2"/>
</dbReference>
<dbReference type="Gene3D" id="3.30.160.60">
    <property type="entry name" value="Classic Zinc Finger"/>
    <property type="match status" value="3"/>
</dbReference>
<reference evidence="8" key="1">
    <citation type="submission" date="2018-04" db="EMBL/GenBank/DDBJ databases">
        <authorList>
            <person name="Go L.Y."/>
            <person name="Mitchell J.A."/>
        </authorList>
    </citation>
    <scope>NUCLEOTIDE SEQUENCE</scope>
    <source>
        <tissue evidence="8">Whole organism</tissue>
    </source>
</reference>
<dbReference type="SMART" id="SM00355">
    <property type="entry name" value="ZnF_C2H2"/>
    <property type="match status" value="9"/>
</dbReference>